<keyword evidence="2" id="KW-1185">Reference proteome</keyword>
<comment type="caution">
    <text evidence="1">The sequence shown here is derived from an EMBL/GenBank/DDBJ whole genome shotgun (WGS) entry which is preliminary data.</text>
</comment>
<reference evidence="1 2" key="1">
    <citation type="submission" date="2021-06" db="EMBL/GenBank/DDBJ databases">
        <title>Caerostris extrusa draft genome.</title>
        <authorList>
            <person name="Kono N."/>
            <person name="Arakawa K."/>
        </authorList>
    </citation>
    <scope>NUCLEOTIDE SEQUENCE [LARGE SCALE GENOMIC DNA]</scope>
</reference>
<organism evidence="1 2">
    <name type="scientific">Caerostris extrusa</name>
    <name type="common">Bark spider</name>
    <name type="synonym">Caerostris bankana</name>
    <dbReference type="NCBI Taxonomy" id="172846"/>
    <lineage>
        <taxon>Eukaryota</taxon>
        <taxon>Metazoa</taxon>
        <taxon>Ecdysozoa</taxon>
        <taxon>Arthropoda</taxon>
        <taxon>Chelicerata</taxon>
        <taxon>Arachnida</taxon>
        <taxon>Araneae</taxon>
        <taxon>Araneomorphae</taxon>
        <taxon>Entelegynae</taxon>
        <taxon>Araneoidea</taxon>
        <taxon>Araneidae</taxon>
        <taxon>Caerostris</taxon>
    </lineage>
</organism>
<proteinExistence type="predicted"/>
<evidence type="ECO:0000313" key="2">
    <source>
        <dbReference type="Proteomes" id="UP001054945"/>
    </source>
</evidence>
<dbReference type="EMBL" id="BPLR01006922">
    <property type="protein sequence ID" value="GIY13351.1"/>
    <property type="molecule type" value="Genomic_DNA"/>
</dbReference>
<dbReference type="AlphaFoldDB" id="A0AAV4QWV6"/>
<evidence type="ECO:0000313" key="1">
    <source>
        <dbReference type="EMBL" id="GIY13351.1"/>
    </source>
</evidence>
<name>A0AAV4QWV6_CAEEX</name>
<gene>
    <name evidence="1" type="ORF">CEXT_121781</name>
</gene>
<accession>A0AAV4QWV6</accession>
<dbReference type="Proteomes" id="UP001054945">
    <property type="component" value="Unassembled WGS sequence"/>
</dbReference>
<protein>
    <submittedName>
        <fullName evidence="1">Uncharacterized protein</fullName>
    </submittedName>
</protein>
<sequence>MHHLLTESSSKVKKGMKFLEIALRDSRLEMLLNFSAYVMTRVSFYSGRGGQCSHIFGTTSTRMSPEIVDFENCSFVTFDVLSNDTLSICLRPLKE</sequence>